<dbReference type="GO" id="GO:0006694">
    <property type="term" value="P:steroid biosynthetic process"/>
    <property type="evidence" value="ECO:0007669"/>
    <property type="project" value="InterPro"/>
</dbReference>
<name>B3E4Q2_TRIL1</name>
<dbReference type="GO" id="GO:0016616">
    <property type="term" value="F:oxidoreductase activity, acting on the CH-OH group of donors, NAD or NADP as acceptor"/>
    <property type="evidence" value="ECO:0007669"/>
    <property type="project" value="InterPro"/>
</dbReference>
<evidence type="ECO:0000313" key="3">
    <source>
        <dbReference type="Proteomes" id="UP000002420"/>
    </source>
</evidence>
<organism evidence="2 3">
    <name type="scientific">Trichlorobacter lovleyi (strain ATCC BAA-1151 / DSM 17278 / SZ)</name>
    <name type="common">Geobacter lovleyi</name>
    <dbReference type="NCBI Taxonomy" id="398767"/>
    <lineage>
        <taxon>Bacteria</taxon>
        <taxon>Pseudomonadati</taxon>
        <taxon>Thermodesulfobacteriota</taxon>
        <taxon>Desulfuromonadia</taxon>
        <taxon>Geobacterales</taxon>
        <taxon>Geobacteraceae</taxon>
        <taxon>Trichlorobacter</taxon>
    </lineage>
</organism>
<evidence type="ECO:0000313" key="2">
    <source>
        <dbReference type="EMBL" id="ACD95988.1"/>
    </source>
</evidence>
<dbReference type="InterPro" id="IPR036291">
    <property type="entry name" value="NAD(P)-bd_dom_sf"/>
</dbReference>
<dbReference type="InterPro" id="IPR002225">
    <property type="entry name" value="3Beta_OHSteriod_DH/Estase"/>
</dbReference>
<dbReference type="AlphaFoldDB" id="B3E4Q2"/>
<dbReference type="GO" id="GO:0005737">
    <property type="term" value="C:cytoplasm"/>
    <property type="evidence" value="ECO:0007669"/>
    <property type="project" value="TreeGrafter"/>
</dbReference>
<dbReference type="HOGENOM" id="CLU_007383_6_1_7"/>
<gene>
    <name evidence="2" type="ordered locus">Glov_2272</name>
</gene>
<keyword evidence="3" id="KW-1185">Reference proteome</keyword>
<dbReference type="Pfam" id="PF01073">
    <property type="entry name" value="3Beta_HSD"/>
    <property type="match status" value="1"/>
</dbReference>
<dbReference type="PANTHER" id="PTHR48079">
    <property type="entry name" value="PROTEIN YEEZ"/>
    <property type="match status" value="1"/>
</dbReference>
<dbReference type="OrthoDB" id="9814124at2"/>
<dbReference type="KEGG" id="glo:Glov_2272"/>
<sequence length="337" mass="36190">MKALVTGGGGFLGGVIVRMLREQGDQVVSISRSSYPALTSLGVEQVQGDLADQAAVLKAAQSCDIIFHVAAKAGIWGSYNDFYQANVTGTGNVLEACRVHGITQLVYTSSPSVVFDGNDVEGGNESLPYPEHFEAFYPQTKALAEQLVLAANSPQLATVSLRPHLIWGPGDNHLVPRIIAKGKSGRLRRIGNRPCLVDTVYVDNAARAHLQAAERLAPGSVIAGKAYFISNGEPVQLWDMVNRILAAGGVAPVKGSISPKAAYAVGTMCEGIWKLLNLSGEPPMTRFVAKELATAHWFDISAARRDLGYQPQVTLDEGLVRLQKWLAETRPSPFPFL</sequence>
<dbReference type="EMBL" id="CP001089">
    <property type="protein sequence ID" value="ACD95988.1"/>
    <property type="molecule type" value="Genomic_DNA"/>
</dbReference>
<dbReference type="SUPFAM" id="SSF51735">
    <property type="entry name" value="NAD(P)-binding Rossmann-fold domains"/>
    <property type="match status" value="1"/>
</dbReference>
<keyword evidence="2" id="KW-0413">Isomerase</keyword>
<reference evidence="2 3" key="1">
    <citation type="submission" date="2008-05" db="EMBL/GenBank/DDBJ databases">
        <title>Complete sequence of chromosome of Geobacter lovleyi SZ.</title>
        <authorList>
            <consortium name="US DOE Joint Genome Institute"/>
            <person name="Lucas S."/>
            <person name="Copeland A."/>
            <person name="Lapidus A."/>
            <person name="Glavina del Rio T."/>
            <person name="Dalin E."/>
            <person name="Tice H."/>
            <person name="Bruce D."/>
            <person name="Goodwin L."/>
            <person name="Pitluck S."/>
            <person name="Chertkov O."/>
            <person name="Meincke L."/>
            <person name="Brettin T."/>
            <person name="Detter J.C."/>
            <person name="Han C."/>
            <person name="Tapia R."/>
            <person name="Kuske C.R."/>
            <person name="Schmutz J."/>
            <person name="Larimer F."/>
            <person name="Land M."/>
            <person name="Hauser L."/>
            <person name="Kyrpides N."/>
            <person name="Mikhailova N."/>
            <person name="Sung Y."/>
            <person name="Fletcher K.E."/>
            <person name="Ritalahti K.M."/>
            <person name="Loeffler F.E."/>
            <person name="Richardson P."/>
        </authorList>
    </citation>
    <scope>NUCLEOTIDE SEQUENCE [LARGE SCALE GENOMIC DNA]</scope>
    <source>
        <strain evidence="3">ATCC BAA-1151 / DSM 17278 / SZ</strain>
    </source>
</reference>
<dbReference type="eggNOG" id="COG0451">
    <property type="taxonomic scope" value="Bacteria"/>
</dbReference>
<dbReference type="GO" id="GO:0004029">
    <property type="term" value="F:aldehyde dehydrogenase (NAD+) activity"/>
    <property type="evidence" value="ECO:0007669"/>
    <property type="project" value="TreeGrafter"/>
</dbReference>
<dbReference type="Proteomes" id="UP000002420">
    <property type="component" value="Chromosome"/>
</dbReference>
<dbReference type="GO" id="GO:0016853">
    <property type="term" value="F:isomerase activity"/>
    <property type="evidence" value="ECO:0007669"/>
    <property type="project" value="UniProtKB-KW"/>
</dbReference>
<dbReference type="STRING" id="398767.Glov_2272"/>
<accession>B3E4Q2</accession>
<protein>
    <submittedName>
        <fullName evidence="2">3-beta hydroxysteroid dehydrogenase/isomerase</fullName>
    </submittedName>
</protein>
<dbReference type="PANTHER" id="PTHR48079:SF6">
    <property type="entry name" value="NAD(P)-BINDING DOMAIN-CONTAINING PROTEIN-RELATED"/>
    <property type="match status" value="1"/>
</dbReference>
<evidence type="ECO:0000259" key="1">
    <source>
        <dbReference type="Pfam" id="PF01073"/>
    </source>
</evidence>
<feature type="domain" description="3-beta hydroxysteroid dehydrogenase/isomerase" evidence="1">
    <location>
        <begin position="4"/>
        <end position="249"/>
    </location>
</feature>
<dbReference type="RefSeq" id="WP_012470322.1">
    <property type="nucleotide sequence ID" value="NC_010814.1"/>
</dbReference>
<proteinExistence type="predicted"/>
<dbReference type="Gene3D" id="3.40.50.720">
    <property type="entry name" value="NAD(P)-binding Rossmann-like Domain"/>
    <property type="match status" value="1"/>
</dbReference>
<dbReference type="InterPro" id="IPR051783">
    <property type="entry name" value="NAD(P)-dependent_oxidoreduct"/>
</dbReference>